<feature type="transmembrane region" description="Helical" evidence="1">
    <location>
        <begin position="20"/>
        <end position="37"/>
    </location>
</feature>
<accession>A0A9P5XK30</accession>
<keyword evidence="1" id="KW-0472">Membrane</keyword>
<comment type="caution">
    <text evidence="3">The sequence shown here is derived from an EMBL/GenBank/DDBJ whole genome shotgun (WGS) entry which is preliminary data.</text>
</comment>
<organism evidence="3 4">
    <name type="scientific">Macrolepiota fuliginosa MF-IS2</name>
    <dbReference type="NCBI Taxonomy" id="1400762"/>
    <lineage>
        <taxon>Eukaryota</taxon>
        <taxon>Fungi</taxon>
        <taxon>Dikarya</taxon>
        <taxon>Basidiomycota</taxon>
        <taxon>Agaricomycotina</taxon>
        <taxon>Agaricomycetes</taxon>
        <taxon>Agaricomycetidae</taxon>
        <taxon>Agaricales</taxon>
        <taxon>Agaricineae</taxon>
        <taxon>Agaricaceae</taxon>
        <taxon>Macrolepiota</taxon>
    </lineage>
</organism>
<gene>
    <name evidence="3" type="ORF">P691DRAFT_772797</name>
</gene>
<keyword evidence="1" id="KW-1133">Transmembrane helix</keyword>
<keyword evidence="1" id="KW-0812">Transmembrane</keyword>
<dbReference type="Pfam" id="PF20151">
    <property type="entry name" value="DUF6533"/>
    <property type="match status" value="1"/>
</dbReference>
<feature type="domain" description="DUF6533" evidence="2">
    <location>
        <begin position="23"/>
        <end position="67"/>
    </location>
</feature>
<feature type="transmembrane region" description="Helical" evidence="1">
    <location>
        <begin position="137"/>
        <end position="157"/>
    </location>
</feature>
<evidence type="ECO:0000259" key="2">
    <source>
        <dbReference type="Pfam" id="PF20151"/>
    </source>
</evidence>
<feature type="transmembrane region" description="Helical" evidence="1">
    <location>
        <begin position="237"/>
        <end position="257"/>
    </location>
</feature>
<protein>
    <recommendedName>
        <fullName evidence="2">DUF6533 domain-containing protein</fullName>
    </recommendedName>
</protein>
<feature type="transmembrane region" description="Helical" evidence="1">
    <location>
        <begin position="105"/>
        <end position="125"/>
    </location>
</feature>
<sequence>MSIDGFSQAEIVSAVADAQPVTYTYAAAITLVAYDSLISFRREVDYIYKGSYSLIKWIYVLVRASGLLIFLINFFTYLTPHNGPTVRELDSSFFCQGLWCWVRQWVAGFVFEVIYTATIKTLLVLRLRALYRNRREVTIILCFTTVVELLSTTYAYIMTGLNMQQYIRSPAPVPGCPLQPLNQLHHFRAPTVVWGTRLTSNSLYQNLRETDHSFYRGWMRLKQLAPTLYVFYRDGTIFYIPVFGLSLFGFVSAFTTITERLTCANWEAWLAIVYYVSGTRLILNIRSAGFKFTTSMMTQQISTLAFDSVGSDSEGASIDTPETGSTAVLDISQEKTYPTAA</sequence>
<proteinExistence type="predicted"/>
<feature type="transmembrane region" description="Helical" evidence="1">
    <location>
        <begin position="57"/>
        <end position="78"/>
    </location>
</feature>
<name>A0A9P5XK30_9AGAR</name>
<dbReference type="Proteomes" id="UP000807342">
    <property type="component" value="Unassembled WGS sequence"/>
</dbReference>
<evidence type="ECO:0000256" key="1">
    <source>
        <dbReference type="SAM" id="Phobius"/>
    </source>
</evidence>
<dbReference type="AlphaFoldDB" id="A0A9P5XK30"/>
<evidence type="ECO:0000313" key="3">
    <source>
        <dbReference type="EMBL" id="KAF9451842.1"/>
    </source>
</evidence>
<dbReference type="EMBL" id="MU151079">
    <property type="protein sequence ID" value="KAF9451842.1"/>
    <property type="molecule type" value="Genomic_DNA"/>
</dbReference>
<reference evidence="3" key="1">
    <citation type="submission" date="2020-11" db="EMBL/GenBank/DDBJ databases">
        <authorList>
            <consortium name="DOE Joint Genome Institute"/>
            <person name="Ahrendt S."/>
            <person name="Riley R."/>
            <person name="Andreopoulos W."/>
            <person name="Labutti K."/>
            <person name="Pangilinan J."/>
            <person name="Ruiz-Duenas F.J."/>
            <person name="Barrasa J.M."/>
            <person name="Sanchez-Garcia M."/>
            <person name="Camarero S."/>
            <person name="Miyauchi S."/>
            <person name="Serrano A."/>
            <person name="Linde D."/>
            <person name="Babiker R."/>
            <person name="Drula E."/>
            <person name="Ayuso-Fernandez I."/>
            <person name="Pacheco R."/>
            <person name="Padilla G."/>
            <person name="Ferreira P."/>
            <person name="Barriuso J."/>
            <person name="Kellner H."/>
            <person name="Castanera R."/>
            <person name="Alfaro M."/>
            <person name="Ramirez L."/>
            <person name="Pisabarro A.G."/>
            <person name="Kuo A."/>
            <person name="Tritt A."/>
            <person name="Lipzen A."/>
            <person name="He G."/>
            <person name="Yan M."/>
            <person name="Ng V."/>
            <person name="Cullen D."/>
            <person name="Martin F."/>
            <person name="Rosso M.-N."/>
            <person name="Henrissat B."/>
            <person name="Hibbett D."/>
            <person name="Martinez A.T."/>
            <person name="Grigoriev I.V."/>
        </authorList>
    </citation>
    <scope>NUCLEOTIDE SEQUENCE</scope>
    <source>
        <strain evidence="3">MF-IS2</strain>
    </source>
</reference>
<dbReference type="InterPro" id="IPR045340">
    <property type="entry name" value="DUF6533"/>
</dbReference>
<dbReference type="OrthoDB" id="2952413at2759"/>
<evidence type="ECO:0000313" key="4">
    <source>
        <dbReference type="Proteomes" id="UP000807342"/>
    </source>
</evidence>
<keyword evidence="4" id="KW-1185">Reference proteome</keyword>